<dbReference type="KEGG" id="cgv:CGLAU_00140"/>
<keyword evidence="10" id="KW-1185">Reference proteome</keyword>
<evidence type="ECO:0000256" key="6">
    <source>
        <dbReference type="ARBA" id="ARBA00023306"/>
    </source>
</evidence>
<evidence type="ECO:0000256" key="3">
    <source>
        <dbReference type="ARBA" id="ARBA00022692"/>
    </source>
</evidence>
<feature type="compositionally biased region" description="Polar residues" evidence="8">
    <location>
        <begin position="12"/>
        <end position="21"/>
    </location>
</feature>
<keyword evidence="5 7" id="KW-0472">Membrane</keyword>
<protein>
    <recommendedName>
        <fullName evidence="7">Cell division protein CrgA</fullName>
    </recommendedName>
</protein>
<dbReference type="OrthoDB" id="5189646at2"/>
<dbReference type="NCBIfam" id="NF001194">
    <property type="entry name" value="PRK00159.1"/>
    <property type="match status" value="1"/>
</dbReference>
<dbReference type="GO" id="GO:0051301">
    <property type="term" value="P:cell division"/>
    <property type="evidence" value="ECO:0007669"/>
    <property type="project" value="UniProtKB-UniRule"/>
</dbReference>
<keyword evidence="6 7" id="KW-0131">Cell cycle</keyword>
<evidence type="ECO:0000256" key="8">
    <source>
        <dbReference type="SAM" id="MobiDB-lite"/>
    </source>
</evidence>
<reference evidence="9 10" key="1">
    <citation type="submission" date="2016-12" db="EMBL/GenBank/DDBJ databases">
        <authorList>
            <person name="Song W.-J."/>
            <person name="Kurnit D.M."/>
        </authorList>
    </citation>
    <scope>NUCLEOTIDE SEQUENCE [LARGE SCALE GENOMIC DNA]</scope>
    <source>
        <strain evidence="9 10">DSM 30827</strain>
    </source>
</reference>
<evidence type="ECO:0000256" key="2">
    <source>
        <dbReference type="ARBA" id="ARBA00022618"/>
    </source>
</evidence>
<dbReference type="InterPro" id="IPR009619">
    <property type="entry name" value="CrgA"/>
</dbReference>
<keyword evidence="3 7" id="KW-0812">Transmembrane</keyword>
<evidence type="ECO:0000256" key="1">
    <source>
        <dbReference type="ARBA" id="ARBA00022475"/>
    </source>
</evidence>
<evidence type="ECO:0000256" key="4">
    <source>
        <dbReference type="ARBA" id="ARBA00022989"/>
    </source>
</evidence>
<name>A0A1Q2HT67_9CORY</name>
<feature type="compositionally biased region" description="Basic and acidic residues" evidence="8">
    <location>
        <begin position="1"/>
        <end position="11"/>
    </location>
</feature>
<proteinExistence type="inferred from homology"/>
<keyword evidence="1 7" id="KW-1003">Cell membrane</keyword>
<evidence type="ECO:0000256" key="5">
    <source>
        <dbReference type="ARBA" id="ARBA00023136"/>
    </source>
</evidence>
<organism evidence="9 10">
    <name type="scientific">Corynebacterium glaucum</name>
    <dbReference type="NCBI Taxonomy" id="187491"/>
    <lineage>
        <taxon>Bacteria</taxon>
        <taxon>Bacillati</taxon>
        <taxon>Actinomycetota</taxon>
        <taxon>Actinomycetes</taxon>
        <taxon>Mycobacteriales</taxon>
        <taxon>Corynebacteriaceae</taxon>
        <taxon>Corynebacterium</taxon>
    </lineage>
</organism>
<dbReference type="Proteomes" id="UP000217209">
    <property type="component" value="Chromosome"/>
</dbReference>
<keyword evidence="2 7" id="KW-0132">Cell division</keyword>
<comment type="function">
    <text evidence="7">Involved in cell division.</text>
</comment>
<evidence type="ECO:0000256" key="7">
    <source>
        <dbReference type="HAMAP-Rule" id="MF_00631"/>
    </source>
</evidence>
<evidence type="ECO:0000313" key="9">
    <source>
        <dbReference type="EMBL" id="AQQ14034.1"/>
    </source>
</evidence>
<dbReference type="RefSeq" id="WP_095658947.1">
    <property type="nucleotide sequence ID" value="NZ_BAAAKB010000031.1"/>
</dbReference>
<feature type="transmembrane region" description="Helical" evidence="7">
    <location>
        <begin position="71"/>
        <end position="90"/>
    </location>
</feature>
<dbReference type="Pfam" id="PF06781">
    <property type="entry name" value="CrgA"/>
    <property type="match status" value="1"/>
</dbReference>
<dbReference type="EMBL" id="CP019688">
    <property type="protein sequence ID" value="AQQ14034.1"/>
    <property type="molecule type" value="Genomic_DNA"/>
</dbReference>
<accession>A0A1Q2HT67</accession>
<comment type="similarity">
    <text evidence="7">Belongs to the CrgA family.</text>
</comment>
<dbReference type="GO" id="GO:0005886">
    <property type="term" value="C:plasma membrane"/>
    <property type="evidence" value="ECO:0007669"/>
    <property type="project" value="UniProtKB-SubCell"/>
</dbReference>
<comment type="subcellular location">
    <subcellularLocation>
        <location evidence="7">Cell membrane</location>
        <topology evidence="7">Multi-pass membrane protein</topology>
    </subcellularLocation>
</comment>
<sequence>MPKAKVTRDTTRPASTTSAGASRTPVKINTGGTPTWYKVIMFGLMLLGLGWIIVFYLAGDQVQFLAELGPWNYLIGFSGMIAGLLMTMGWR</sequence>
<evidence type="ECO:0000313" key="10">
    <source>
        <dbReference type="Proteomes" id="UP000217209"/>
    </source>
</evidence>
<keyword evidence="4 7" id="KW-1133">Transmembrane helix</keyword>
<feature type="transmembrane region" description="Helical" evidence="7">
    <location>
        <begin position="39"/>
        <end position="59"/>
    </location>
</feature>
<feature type="region of interest" description="Disordered" evidence="8">
    <location>
        <begin position="1"/>
        <end position="26"/>
    </location>
</feature>
<dbReference type="HAMAP" id="MF_00631">
    <property type="entry name" value="CrgA"/>
    <property type="match status" value="1"/>
</dbReference>
<gene>
    <name evidence="7 9" type="primary">crgA</name>
    <name evidence="9" type="ORF">CGLAU_00140</name>
</gene>
<dbReference type="AlphaFoldDB" id="A0A1Q2HT67"/>